<dbReference type="Pfam" id="PF23953">
    <property type="entry name" value="TPR_COPA_B"/>
    <property type="match status" value="1"/>
</dbReference>
<dbReference type="InterPro" id="IPR001680">
    <property type="entry name" value="WD40_rpt"/>
</dbReference>
<dbReference type="InterPro" id="IPR010714">
    <property type="entry name" value="Coatomer_asu_C"/>
</dbReference>
<dbReference type="InterPro" id="IPR006692">
    <property type="entry name" value="Beta-prop_COPA/B_2nd"/>
</dbReference>
<dbReference type="CDD" id="cd22948">
    <property type="entry name" value="Coatomer_WDAD_alpha"/>
    <property type="match status" value="1"/>
</dbReference>
<dbReference type="GO" id="GO:0006891">
    <property type="term" value="P:intra-Golgi vesicle-mediated transport"/>
    <property type="evidence" value="ECO:0007669"/>
    <property type="project" value="TreeGrafter"/>
</dbReference>
<feature type="domain" description="COPA/B second beta-propeller" evidence="12">
    <location>
        <begin position="348"/>
        <end position="593"/>
    </location>
</feature>
<dbReference type="InterPro" id="IPR016391">
    <property type="entry name" value="Coatomer_asu"/>
</dbReference>
<dbReference type="PROSITE" id="PS00678">
    <property type="entry name" value="WD_REPEATS_1"/>
    <property type="match status" value="1"/>
</dbReference>
<evidence type="ECO:0000256" key="9">
    <source>
        <dbReference type="ARBA" id="ARBA00023136"/>
    </source>
</evidence>
<organism evidence="15 16">
    <name type="scientific">Truncatella angustata</name>
    <dbReference type="NCBI Taxonomy" id="152316"/>
    <lineage>
        <taxon>Eukaryota</taxon>
        <taxon>Fungi</taxon>
        <taxon>Dikarya</taxon>
        <taxon>Ascomycota</taxon>
        <taxon>Pezizomycotina</taxon>
        <taxon>Sordariomycetes</taxon>
        <taxon>Xylariomycetidae</taxon>
        <taxon>Amphisphaeriales</taxon>
        <taxon>Sporocadaceae</taxon>
        <taxon>Truncatella</taxon>
    </lineage>
</organism>
<dbReference type="FunFam" id="1.25.40.470:FF:000002">
    <property type="entry name" value="Coatomer subunit alpha"/>
    <property type="match status" value="1"/>
</dbReference>
<dbReference type="InterPro" id="IPR056176">
    <property type="entry name" value="TPR_COPA_B"/>
</dbReference>
<sequence>MASSGMLTKFESKSSRAKGIAFHPKRPWILVSLHSSTIQLWDYRMGTLIDRFEEHDGPVRGIDFHKTQPLFVSGGDDYKIKVWSYQTRRCLFTLNGHLDYVRTVFFHHELPWIISSSDDQTIRIWNWQNRSLICTMTGHNHYVMCAQFHPKDDLVVSASLDQSVRVWDISGLRKKHSAPTSMSFEDQVARNNQQQTDMFGNTDAMVKFVLEGHDRGVNWVAFHPTAPHIVSAGDDRLVKLWRFSETKAWEVDTCRGHFQNASGCLFHPHQDLILSCGEDKTIRVWDSQKRTAVQSFKRENDRFWVIAAHPEINLFAAGHDNGVMVFKLERERPASTVHQNNLFYITKEKHVRSYDFQKNAESPTLLSLKRLGSAWVPPRTLSYNPAERSVLVTSPSDGGSYELINLPRDGSGALEATDSKRGQGNSAIFVARNRFAVLNTAAQTVDIKDLSNNTARSFKPPVGTTDIYFGGTGHLLIITPTAVHLYDIQQKKSIADLSVNGVKYVVWSNDGLHAALLSKHNVTIITKTLEQVSTLHETIRIKSATWDDAGVLLYSTLNHIKYTLMNGDNGIVRTLDQTVYLVRVKGRSVYCLDRAAKPRVINIDPTEYRFKLSLVKRNYEEMLHIIKTSSLVGQSIISYLQKKGYPEIALQFVQDSATRFELAIECGNLDVAVETAKELDRPALWKRLGDEALAHGNHQVVEMAYQKQKQFEKLSFLYLSTGDHSKLARMAKIAEHRGDFTARFQNALYLGEVEDRIQMFKEIDLYPLAYATAKAHGLEEEAQSILEATGITEDQLTLPSFGEPLKQPQPVVPTYKANWPTKASSQSVFEKALTGQLEGLTLDDEPAAATDGFGELGEDDMAAKKNGTLEADDDEDAAGWDMGDDIVPEADSDFVNVESADAGGAGSSEADLWARNSPLAADHAASGSFESAMNLLNRQVGAVNFGPLEPRFTEIYESTKSSLPASAGLPPLVNYIRRTLDETDLRKVLPIIPRDLEYLASNDLQKGYDAMKGNKLEDGVRIFKGILHALLVNAVSAEGEVAEAKKLISSAAEYALAMTIELKRRGLGSPDAVNSNPDLQKRSLELSAYFTIPKIEVPHRQLALLNAMNLASRSRNYSTALSFANRMLANGGAPRLLENAKKVKAQAERNPHDAVEIEYDQFAEFDVCAASYTPIYSGTPYEECAFDGAKYHTKYKGTVCTVCEVCEVGKHGSGLKLFA</sequence>
<dbReference type="RefSeq" id="XP_045956332.1">
    <property type="nucleotide sequence ID" value="XM_046098270.1"/>
</dbReference>
<evidence type="ECO:0000259" key="12">
    <source>
        <dbReference type="Pfam" id="PF04053"/>
    </source>
</evidence>
<dbReference type="GO" id="GO:0005198">
    <property type="term" value="F:structural molecule activity"/>
    <property type="evidence" value="ECO:0007669"/>
    <property type="project" value="InterPro"/>
</dbReference>
<dbReference type="PANTHER" id="PTHR19876">
    <property type="entry name" value="COATOMER"/>
    <property type="match status" value="1"/>
</dbReference>
<dbReference type="GO" id="GO:0006888">
    <property type="term" value="P:endoplasmic reticulum to Golgi vesicle-mediated transport"/>
    <property type="evidence" value="ECO:0007669"/>
    <property type="project" value="InterPro"/>
</dbReference>
<dbReference type="PROSITE" id="PS50082">
    <property type="entry name" value="WD_REPEATS_2"/>
    <property type="match status" value="5"/>
</dbReference>
<accession>A0A9P8UH88</accession>
<evidence type="ECO:0000313" key="15">
    <source>
        <dbReference type="EMBL" id="KAH6652054.1"/>
    </source>
</evidence>
<dbReference type="Gene3D" id="2.130.10.10">
    <property type="entry name" value="YVTN repeat-like/Quinoprotein amine dehydrogenase"/>
    <property type="match status" value="1"/>
</dbReference>
<keyword evidence="8 10" id="KW-0333">Golgi apparatus</keyword>
<dbReference type="PANTHER" id="PTHR19876:SF1">
    <property type="entry name" value="COATOMER SUBUNIT ALPHA"/>
    <property type="match status" value="1"/>
</dbReference>
<comment type="subcellular location">
    <subcellularLocation>
        <location evidence="10">Cytoplasm</location>
    </subcellularLocation>
    <subcellularLocation>
        <location evidence="1 10">Golgi apparatus membrane</location>
        <topology evidence="1 10">Peripheral membrane protein</topology>
        <orientation evidence="1">Cytoplasmic side</orientation>
    </subcellularLocation>
</comment>
<feature type="repeat" description="WD" evidence="11">
    <location>
        <begin position="136"/>
        <end position="177"/>
    </location>
</feature>
<dbReference type="Proteomes" id="UP000758603">
    <property type="component" value="Unassembled WGS sequence"/>
</dbReference>
<dbReference type="InterPro" id="IPR036322">
    <property type="entry name" value="WD40_repeat_dom_sf"/>
</dbReference>
<dbReference type="PIRSF" id="PIRSF003354">
    <property type="entry name" value="Coatomer_alpha_subunit"/>
    <property type="match status" value="1"/>
</dbReference>
<reference evidence="15" key="1">
    <citation type="journal article" date="2021" name="Nat. Commun.">
        <title>Genetic determinants of endophytism in the Arabidopsis root mycobiome.</title>
        <authorList>
            <person name="Mesny F."/>
            <person name="Miyauchi S."/>
            <person name="Thiergart T."/>
            <person name="Pickel B."/>
            <person name="Atanasova L."/>
            <person name="Karlsson M."/>
            <person name="Huettel B."/>
            <person name="Barry K.W."/>
            <person name="Haridas S."/>
            <person name="Chen C."/>
            <person name="Bauer D."/>
            <person name="Andreopoulos W."/>
            <person name="Pangilinan J."/>
            <person name="LaButti K."/>
            <person name="Riley R."/>
            <person name="Lipzen A."/>
            <person name="Clum A."/>
            <person name="Drula E."/>
            <person name="Henrissat B."/>
            <person name="Kohler A."/>
            <person name="Grigoriev I.V."/>
            <person name="Martin F.M."/>
            <person name="Hacquard S."/>
        </authorList>
    </citation>
    <scope>NUCLEOTIDE SEQUENCE</scope>
    <source>
        <strain evidence="15">MPI-SDFR-AT-0073</strain>
    </source>
</reference>
<keyword evidence="5" id="KW-0677">Repeat</keyword>
<evidence type="ECO:0000256" key="11">
    <source>
        <dbReference type="PROSITE-ProRule" id="PRU00221"/>
    </source>
</evidence>
<comment type="subunit">
    <text evidence="10">Oligomeric complex that consists of at least the alpha, beta, beta', gamma, delta, epsilon and zeta subunits.</text>
</comment>
<protein>
    <recommendedName>
        <fullName evidence="10">Coatomer subunit alpha</fullName>
    </recommendedName>
</protein>
<evidence type="ECO:0000256" key="6">
    <source>
        <dbReference type="ARBA" id="ARBA00022892"/>
    </source>
</evidence>
<evidence type="ECO:0000256" key="7">
    <source>
        <dbReference type="ARBA" id="ARBA00022927"/>
    </source>
</evidence>
<feature type="repeat" description="WD" evidence="11">
    <location>
        <begin position="94"/>
        <end position="135"/>
    </location>
</feature>
<dbReference type="InterPro" id="IPR050844">
    <property type="entry name" value="Coatomer_complex_subunit"/>
</dbReference>
<feature type="repeat" description="WD" evidence="11">
    <location>
        <begin position="52"/>
        <end position="93"/>
    </location>
</feature>
<keyword evidence="9 10" id="KW-0472">Membrane</keyword>
<evidence type="ECO:0000259" key="13">
    <source>
        <dbReference type="Pfam" id="PF06957"/>
    </source>
</evidence>
<feature type="repeat" description="WD" evidence="11">
    <location>
        <begin position="210"/>
        <end position="251"/>
    </location>
</feature>
<evidence type="ECO:0000256" key="2">
    <source>
        <dbReference type="ARBA" id="ARBA00022448"/>
    </source>
</evidence>
<evidence type="ECO:0000259" key="14">
    <source>
        <dbReference type="Pfam" id="PF23953"/>
    </source>
</evidence>
<dbReference type="InterPro" id="IPR015943">
    <property type="entry name" value="WD40/YVTN_repeat-like_dom_sf"/>
</dbReference>
<dbReference type="GO" id="GO:0006886">
    <property type="term" value="P:intracellular protein transport"/>
    <property type="evidence" value="ECO:0007669"/>
    <property type="project" value="UniProtKB-UniRule"/>
</dbReference>
<dbReference type="SUPFAM" id="SSF50978">
    <property type="entry name" value="WD40 repeat-like"/>
    <property type="match status" value="1"/>
</dbReference>
<keyword evidence="6 10" id="KW-0931">ER-Golgi transport</keyword>
<dbReference type="SMART" id="SM00320">
    <property type="entry name" value="WD40"/>
    <property type="match status" value="7"/>
</dbReference>
<evidence type="ECO:0000256" key="10">
    <source>
        <dbReference type="PIRNR" id="PIRNR003354"/>
    </source>
</evidence>
<dbReference type="SUPFAM" id="SSF50969">
    <property type="entry name" value="YVTN repeat-like/Quinoprotein amine dehydrogenase"/>
    <property type="match status" value="1"/>
</dbReference>
<keyword evidence="4 11" id="KW-0853">WD repeat</keyword>
<evidence type="ECO:0000256" key="8">
    <source>
        <dbReference type="ARBA" id="ARBA00023034"/>
    </source>
</evidence>
<name>A0A9P8UH88_9PEZI</name>
<feature type="domain" description="COPA/B TPR" evidence="14">
    <location>
        <begin position="621"/>
        <end position="776"/>
    </location>
</feature>
<evidence type="ECO:0000256" key="5">
    <source>
        <dbReference type="ARBA" id="ARBA00022737"/>
    </source>
</evidence>
<dbReference type="EMBL" id="JAGPXC010000006">
    <property type="protein sequence ID" value="KAH6652054.1"/>
    <property type="molecule type" value="Genomic_DNA"/>
</dbReference>
<dbReference type="PRINTS" id="PR00320">
    <property type="entry name" value="GPROTEINBRPT"/>
</dbReference>
<comment type="function">
    <text evidence="10">The coatomer is a cytosolic protein complex that binds to dilysine motifs and reversibly associates with Golgi non-clathrin-coated vesicles, which further mediate biosynthetic protein transport from the ER, via the Golgi up to the trans Golgi network.</text>
</comment>
<keyword evidence="7 10" id="KW-0653">Protein transport</keyword>
<dbReference type="Gene3D" id="1.25.40.470">
    <property type="match status" value="1"/>
</dbReference>
<dbReference type="Pfam" id="PF04053">
    <property type="entry name" value="B-prop_COPA_B_2nd"/>
    <property type="match status" value="1"/>
</dbReference>
<evidence type="ECO:0000313" key="16">
    <source>
        <dbReference type="Proteomes" id="UP000758603"/>
    </source>
</evidence>
<keyword evidence="16" id="KW-1185">Reference proteome</keyword>
<gene>
    <name evidence="15" type="ORF">BKA67DRAFT_521353</name>
</gene>
<evidence type="ECO:0000256" key="1">
    <source>
        <dbReference type="ARBA" id="ARBA00004255"/>
    </source>
</evidence>
<evidence type="ECO:0000256" key="4">
    <source>
        <dbReference type="ARBA" id="ARBA00022574"/>
    </source>
</evidence>
<dbReference type="InterPro" id="IPR047312">
    <property type="entry name" value="Coatomer_alpha_WD-assoc_reg"/>
</dbReference>
<feature type="repeat" description="WD" evidence="11">
    <location>
        <begin position="254"/>
        <end position="295"/>
    </location>
</feature>
<dbReference type="Pfam" id="PF06957">
    <property type="entry name" value="COPI_C"/>
    <property type="match status" value="1"/>
</dbReference>
<dbReference type="GeneID" id="70127162"/>
<dbReference type="AlphaFoldDB" id="A0A9P8UH88"/>
<feature type="domain" description="Coatomer alpha subunit C-terminal" evidence="13">
    <location>
        <begin position="828"/>
        <end position="1217"/>
    </location>
</feature>
<evidence type="ECO:0000256" key="3">
    <source>
        <dbReference type="ARBA" id="ARBA00022490"/>
    </source>
</evidence>
<dbReference type="InterPro" id="IPR011044">
    <property type="entry name" value="Quino_amine_DH_bsu"/>
</dbReference>
<keyword evidence="3 10" id="KW-0963">Cytoplasm</keyword>
<dbReference type="GO" id="GO:0030126">
    <property type="term" value="C:COPI vesicle coat"/>
    <property type="evidence" value="ECO:0007669"/>
    <property type="project" value="UniProtKB-UniRule"/>
</dbReference>
<dbReference type="InterPro" id="IPR020472">
    <property type="entry name" value="WD40_PAC1"/>
</dbReference>
<dbReference type="GO" id="GO:0006890">
    <property type="term" value="P:retrograde vesicle-mediated transport, Golgi to endoplasmic reticulum"/>
    <property type="evidence" value="ECO:0007669"/>
    <property type="project" value="TreeGrafter"/>
</dbReference>
<dbReference type="PROSITE" id="PS50294">
    <property type="entry name" value="WD_REPEATS_REGION"/>
    <property type="match status" value="5"/>
</dbReference>
<keyword evidence="2 10" id="KW-0813">Transport</keyword>
<dbReference type="GO" id="GO:0000139">
    <property type="term" value="C:Golgi membrane"/>
    <property type="evidence" value="ECO:0007669"/>
    <property type="project" value="UniProtKB-SubCell"/>
</dbReference>
<dbReference type="OrthoDB" id="10261470at2759"/>
<proteinExistence type="predicted"/>
<dbReference type="InterPro" id="IPR019775">
    <property type="entry name" value="WD40_repeat_CS"/>
</dbReference>
<dbReference type="FunFam" id="2.130.10.10:FF:000022">
    <property type="entry name" value="Coatomer subunit alpha"/>
    <property type="match status" value="1"/>
</dbReference>
<comment type="caution">
    <text evidence="15">The sequence shown here is derived from an EMBL/GenBank/DDBJ whole genome shotgun (WGS) entry which is preliminary data.</text>
</comment>
<dbReference type="CDD" id="cd00200">
    <property type="entry name" value="WD40"/>
    <property type="match status" value="1"/>
</dbReference>
<dbReference type="Pfam" id="PF00400">
    <property type="entry name" value="WD40"/>
    <property type="match status" value="5"/>
</dbReference>